<dbReference type="Proteomes" id="UP000256514">
    <property type="component" value="Unassembled WGS sequence"/>
</dbReference>
<dbReference type="PROSITE" id="PS50112">
    <property type="entry name" value="PAS"/>
    <property type="match status" value="1"/>
</dbReference>
<keyword evidence="3" id="KW-1185">Reference proteome</keyword>
<reference evidence="2 3" key="1">
    <citation type="submission" date="2018-04" db="EMBL/GenBank/DDBJ databases">
        <title>Novel Campyloabacter and Helicobacter Species and Strains.</title>
        <authorList>
            <person name="Mannion A.J."/>
            <person name="Shen Z."/>
            <person name="Fox J.G."/>
        </authorList>
    </citation>
    <scope>NUCLEOTIDE SEQUENCE [LARGE SCALE GENOMIC DNA]</scope>
    <source>
        <strain evidence="2 3">MIT 12-6600</strain>
    </source>
</reference>
<organism evidence="2 3">
    <name type="scientific">Helicobacter equorum</name>
    <dbReference type="NCBI Taxonomy" id="361872"/>
    <lineage>
        <taxon>Bacteria</taxon>
        <taxon>Pseudomonadati</taxon>
        <taxon>Campylobacterota</taxon>
        <taxon>Epsilonproteobacteria</taxon>
        <taxon>Campylobacterales</taxon>
        <taxon>Helicobacteraceae</taxon>
        <taxon>Helicobacter</taxon>
    </lineage>
</organism>
<evidence type="ECO:0000259" key="1">
    <source>
        <dbReference type="PROSITE" id="PS50112"/>
    </source>
</evidence>
<dbReference type="RefSeq" id="WP_115571029.1">
    <property type="nucleotide sequence ID" value="NZ_NXLT01000003.1"/>
</dbReference>
<dbReference type="GO" id="GO:0016301">
    <property type="term" value="F:kinase activity"/>
    <property type="evidence" value="ECO:0007669"/>
    <property type="project" value="UniProtKB-KW"/>
</dbReference>
<dbReference type="InterPro" id="IPR000014">
    <property type="entry name" value="PAS"/>
</dbReference>
<dbReference type="Gene3D" id="3.30.450.20">
    <property type="entry name" value="PAS domain"/>
    <property type="match status" value="1"/>
</dbReference>
<dbReference type="NCBIfam" id="TIGR00229">
    <property type="entry name" value="sensory_box"/>
    <property type="match status" value="1"/>
</dbReference>
<dbReference type="CDD" id="cd00130">
    <property type="entry name" value="PAS"/>
    <property type="match status" value="1"/>
</dbReference>
<dbReference type="Pfam" id="PF08447">
    <property type="entry name" value="PAS_3"/>
    <property type="match status" value="1"/>
</dbReference>
<keyword evidence="2" id="KW-0808">Transferase</keyword>
<dbReference type="InterPro" id="IPR013655">
    <property type="entry name" value="PAS_fold_3"/>
</dbReference>
<dbReference type="AlphaFoldDB" id="A0A3D8IQ51"/>
<comment type="caution">
    <text evidence="2">The sequence shown here is derived from an EMBL/GenBank/DDBJ whole genome shotgun (WGS) entry which is preliminary data.</text>
</comment>
<name>A0A3D8IQ51_9HELI</name>
<dbReference type="EMBL" id="NXLT01000003">
    <property type="protein sequence ID" value="RDU67312.1"/>
    <property type="molecule type" value="Genomic_DNA"/>
</dbReference>
<accession>A0A3D8IQ51</accession>
<sequence length="172" mass="19667">MTEIFLAVDSLITSKTDLSGKIIYGNDDFTHFSGYSEKEFLYRPHNLIRHPDMPRIAFKLLWDTIQGGGEFFAFVKNLSRYNQTYWVFANITPSYDLNGKIVGYYSVRRCPSKEGVKVLNSVYKQLIEAEKQGGMESSYKLLKGILQEANMSYENLCISLQNQGKLSGWYGA</sequence>
<proteinExistence type="predicted"/>
<feature type="domain" description="PAS" evidence="1">
    <location>
        <begin position="17"/>
        <end position="68"/>
    </location>
</feature>
<gene>
    <name evidence="2" type="ORF">CQA54_04885</name>
</gene>
<keyword evidence="2" id="KW-0418">Kinase</keyword>
<protein>
    <submittedName>
        <fullName evidence="2">Histidine kinase</fullName>
    </submittedName>
</protein>
<dbReference type="OrthoDB" id="9806477at2"/>
<evidence type="ECO:0000313" key="2">
    <source>
        <dbReference type="EMBL" id="RDU67312.1"/>
    </source>
</evidence>
<dbReference type="InterPro" id="IPR035965">
    <property type="entry name" value="PAS-like_dom_sf"/>
</dbReference>
<evidence type="ECO:0000313" key="3">
    <source>
        <dbReference type="Proteomes" id="UP000256514"/>
    </source>
</evidence>
<dbReference type="SUPFAM" id="SSF55785">
    <property type="entry name" value="PYP-like sensor domain (PAS domain)"/>
    <property type="match status" value="1"/>
</dbReference>